<dbReference type="EMBL" id="JBHSSM010000008">
    <property type="protein sequence ID" value="MFC6314518.1"/>
    <property type="molecule type" value="Genomic_DNA"/>
</dbReference>
<comment type="caution">
    <text evidence="2">The sequence shown here is derived from an EMBL/GenBank/DDBJ whole genome shotgun (WGS) entry which is preliminary data.</text>
</comment>
<protein>
    <submittedName>
        <fullName evidence="2">Uncharacterized protein</fullName>
    </submittedName>
</protein>
<evidence type="ECO:0000313" key="3">
    <source>
        <dbReference type="Proteomes" id="UP001596310"/>
    </source>
</evidence>
<organism evidence="2 3">
    <name type="scientific">Lapidilactobacillus achengensis</name>
    <dbReference type="NCBI Taxonomy" id="2486000"/>
    <lineage>
        <taxon>Bacteria</taxon>
        <taxon>Bacillati</taxon>
        <taxon>Bacillota</taxon>
        <taxon>Bacilli</taxon>
        <taxon>Lactobacillales</taxon>
        <taxon>Lactobacillaceae</taxon>
        <taxon>Lapidilactobacillus</taxon>
    </lineage>
</organism>
<proteinExistence type="predicted"/>
<feature type="region of interest" description="Disordered" evidence="1">
    <location>
        <begin position="1"/>
        <end position="22"/>
    </location>
</feature>
<dbReference type="Proteomes" id="UP001596310">
    <property type="component" value="Unassembled WGS sequence"/>
</dbReference>
<name>A0ABW1UN83_9LACO</name>
<keyword evidence="3" id="KW-1185">Reference proteome</keyword>
<feature type="compositionally biased region" description="Basic residues" evidence="1">
    <location>
        <begin position="1"/>
        <end position="10"/>
    </location>
</feature>
<evidence type="ECO:0000313" key="2">
    <source>
        <dbReference type="EMBL" id="MFC6314518.1"/>
    </source>
</evidence>
<gene>
    <name evidence="2" type="ORF">ACFQHW_02925</name>
</gene>
<reference evidence="3" key="1">
    <citation type="journal article" date="2019" name="Int. J. Syst. Evol. Microbiol.">
        <title>The Global Catalogue of Microorganisms (GCM) 10K type strain sequencing project: providing services to taxonomists for standard genome sequencing and annotation.</title>
        <authorList>
            <consortium name="The Broad Institute Genomics Platform"/>
            <consortium name="The Broad Institute Genome Sequencing Center for Infectious Disease"/>
            <person name="Wu L."/>
            <person name="Ma J."/>
        </authorList>
    </citation>
    <scope>NUCLEOTIDE SEQUENCE [LARGE SCALE GENOMIC DNA]</scope>
    <source>
        <strain evidence="3">CCM 8897</strain>
    </source>
</reference>
<dbReference type="RefSeq" id="WP_263853242.1">
    <property type="nucleotide sequence ID" value="NZ_JBHSSM010000008.1"/>
</dbReference>
<sequence>MTANHGRHLRGSPSIGDSLPDGVSAQTAVKTLSGWSGVWR</sequence>
<accession>A0ABW1UN83</accession>
<evidence type="ECO:0000256" key="1">
    <source>
        <dbReference type="SAM" id="MobiDB-lite"/>
    </source>
</evidence>